<dbReference type="Pfam" id="PF24883">
    <property type="entry name" value="NPHP3_N"/>
    <property type="match status" value="1"/>
</dbReference>
<dbReference type="InterPro" id="IPR027417">
    <property type="entry name" value="P-loop_NTPase"/>
</dbReference>
<feature type="compositionally biased region" description="Basic and acidic residues" evidence="2">
    <location>
        <begin position="1290"/>
        <end position="1305"/>
    </location>
</feature>
<keyword evidence="1" id="KW-0677">Repeat</keyword>
<evidence type="ECO:0000256" key="2">
    <source>
        <dbReference type="SAM" id="MobiDB-lite"/>
    </source>
</evidence>
<accession>A0A8H4RXN3</accession>
<dbReference type="OrthoDB" id="3560868at2759"/>
<evidence type="ECO:0000259" key="3">
    <source>
        <dbReference type="Pfam" id="PF24809"/>
    </source>
</evidence>
<evidence type="ECO:0000259" key="4">
    <source>
        <dbReference type="Pfam" id="PF24883"/>
    </source>
</evidence>
<organism evidence="5 6">
    <name type="scientific">Cudoniella acicularis</name>
    <dbReference type="NCBI Taxonomy" id="354080"/>
    <lineage>
        <taxon>Eukaryota</taxon>
        <taxon>Fungi</taxon>
        <taxon>Dikarya</taxon>
        <taxon>Ascomycota</taxon>
        <taxon>Pezizomycotina</taxon>
        <taxon>Leotiomycetes</taxon>
        <taxon>Helotiales</taxon>
        <taxon>Tricladiaceae</taxon>
        <taxon>Cudoniella</taxon>
    </lineage>
</organism>
<dbReference type="EMBL" id="JAAMPI010000007">
    <property type="protein sequence ID" value="KAF4637865.1"/>
    <property type="molecule type" value="Genomic_DNA"/>
</dbReference>
<dbReference type="SUPFAM" id="SSF52540">
    <property type="entry name" value="P-loop containing nucleoside triphosphate hydrolases"/>
    <property type="match status" value="1"/>
</dbReference>
<proteinExistence type="predicted"/>
<gene>
    <name evidence="5" type="ORF">G7Y89_g220</name>
</gene>
<comment type="caution">
    <text evidence="5">The sequence shown here is derived from an EMBL/GenBank/DDBJ whole genome shotgun (WGS) entry which is preliminary data.</text>
</comment>
<evidence type="ECO:0000313" key="5">
    <source>
        <dbReference type="EMBL" id="KAF4637865.1"/>
    </source>
</evidence>
<dbReference type="PANTHER" id="PTHR10039">
    <property type="entry name" value="AMELOGENIN"/>
    <property type="match status" value="1"/>
</dbReference>
<dbReference type="Pfam" id="PF24809">
    <property type="entry name" value="DUF7708"/>
    <property type="match status" value="1"/>
</dbReference>
<sequence length="1366" mass="156586">MSRISATVANDRFAAARDKFLASVPEHERKIFSTCDSRQALLLEIEDKKSLGHMKNKALAKPLERIHRFSRSLESYFKVVEIFIQSNPQYTAILWGAFRLVLQLASNFTMFFEKLAALLESLSDTAFFQYESIIDALEQEAEYEKADFYEDIADRHARFRIAENALCDVYVDIFELFRRVWQIFTRKDGRSRRGLIIFTQLVWKPFDATFSDLSARFQQNRNLLNITIGLNHYEEASRERLKEERFRRKTDAALQEQNEEAQREQQLKTIERVQAWLAPPEFKVAFETAQELRYSETATWLFELSNYKDWRNFQTDLDGSGDGNSLTATDRMFWVSGKPGSGKTITAAACIQDLRQRKSLTPSLEYDVYYYFFSQVSRGCEILALDAYRAIAFQLLQHYRQDKAILDKFGFAMYQQTSGPLASKAELLELLKLCFDNDRPCFLVLDGVDECSAPDSFLKELETMASGTPARCLFFSRPNVVWLRKNITEARRQSITPELNQDDICRYVRHKIAILMNEDLFPSSTDISNIIERLVRGSNGMFLWARLMFTYLESPALTSWERLTTISEVELIEGLDGIYERILEMIHKFPEVQRQLARRVFLWLTYAKKRLDNTELQEALTSPEELRNGNSKLVDFDSAVVLSCGSLVEAEIQPSTKQNFRTFYQFIHLSAKEYLSNVSDSIPTPRGKLSSFYCVSMQRASLEICFICLGYLMYHTPAQPLSGQLDVSICTESLEDTFPFLRYASTRWVEHLLDCSFLESYDHSRSQHGSFMITQEQVLQAVSRFLGLNLSLMAWVESQYTFGSASRTFHDQRNWAMRMLDLPSEHVHPTQHYKRLRDVANEMLAFTHDLLKINADWKRTLNADPHKIWGDVTAFTSSRFLRSTSAVSVKSLAPELPPDDLVSGSCLCTISQNSSGGTELGILTIFPSKVFAERDKAPKVGRWFSNWVIKYEIRELRGTCNRKGNFRIPMEDEDLILQFGRELNGGSRIHFPCSISSNINVFSVLRRVFTLRRQAGSRRPKFSTAVLPRQNRSLDYTLGHGWSRPQVQDYTLRLSPNGKFIVDSNRLSLDVYEIMMSDAQRRDYLRSAGSTPNLVVRDLFCFHPRLPLAAFAEVSSLKLWNLSTKCHPTTFQSRSEYGLLMKDIRFSTCGKHLVIADWDSDFPEILSLEEHGEYRQAKDWMANEEKQNQSSEQTLLPTKPAGGSFHTEGTLVTTSGDVALVSTATLKRNRNQLTMGVLMENGGEDEVSLLDVPNWSCLKDSRFSVSLPKTAEDKVDIVFNAVAQPWYDYPREREQKPERSSDQGKEALPILVSKDTRAIRLASDHVTSRKVPFSSLDLSRALNDEHPNESAKSHSKGCSSGPLRIG</sequence>
<feature type="region of interest" description="Disordered" evidence="2">
    <location>
        <begin position="1290"/>
        <end position="1309"/>
    </location>
</feature>
<feature type="domain" description="DUF7708" evidence="3">
    <location>
        <begin position="66"/>
        <end position="124"/>
    </location>
</feature>
<feature type="compositionally biased region" description="Basic and acidic residues" evidence="2">
    <location>
        <begin position="1342"/>
        <end position="1352"/>
    </location>
</feature>
<feature type="domain" description="Nephrocystin 3-like N-terminal" evidence="4">
    <location>
        <begin position="297"/>
        <end position="477"/>
    </location>
</feature>
<dbReference type="Proteomes" id="UP000566819">
    <property type="component" value="Unassembled WGS sequence"/>
</dbReference>
<dbReference type="Gene3D" id="3.40.50.300">
    <property type="entry name" value="P-loop containing nucleotide triphosphate hydrolases"/>
    <property type="match status" value="1"/>
</dbReference>
<name>A0A8H4RXN3_9HELO</name>
<dbReference type="InterPro" id="IPR056884">
    <property type="entry name" value="NPHP3-like_N"/>
</dbReference>
<evidence type="ECO:0008006" key="7">
    <source>
        <dbReference type="Google" id="ProtNLM"/>
    </source>
</evidence>
<keyword evidence="6" id="KW-1185">Reference proteome</keyword>
<feature type="region of interest" description="Disordered" evidence="2">
    <location>
        <begin position="1342"/>
        <end position="1366"/>
    </location>
</feature>
<dbReference type="PANTHER" id="PTHR10039:SF14">
    <property type="entry name" value="NACHT DOMAIN-CONTAINING PROTEIN"/>
    <property type="match status" value="1"/>
</dbReference>
<evidence type="ECO:0000256" key="1">
    <source>
        <dbReference type="ARBA" id="ARBA00022737"/>
    </source>
</evidence>
<dbReference type="InterPro" id="IPR056125">
    <property type="entry name" value="DUF7708"/>
</dbReference>
<protein>
    <recommendedName>
        <fullName evidence="7">NACHT domain-containing protein</fullName>
    </recommendedName>
</protein>
<reference evidence="5 6" key="1">
    <citation type="submission" date="2020-03" db="EMBL/GenBank/DDBJ databases">
        <title>Draft Genome Sequence of Cudoniella acicularis.</title>
        <authorList>
            <person name="Buettner E."/>
            <person name="Kellner H."/>
        </authorList>
    </citation>
    <scope>NUCLEOTIDE SEQUENCE [LARGE SCALE GENOMIC DNA]</scope>
    <source>
        <strain evidence="5 6">DSM 108380</strain>
    </source>
</reference>
<evidence type="ECO:0000313" key="6">
    <source>
        <dbReference type="Proteomes" id="UP000566819"/>
    </source>
</evidence>